<keyword evidence="7" id="KW-0539">Nucleus</keyword>
<dbReference type="EMBL" id="MU254016">
    <property type="protein sequence ID" value="KAG9242982.1"/>
    <property type="molecule type" value="Genomic_DNA"/>
</dbReference>
<evidence type="ECO:0000313" key="11">
    <source>
        <dbReference type="Proteomes" id="UP000887226"/>
    </source>
</evidence>
<comment type="similarity">
    <text evidence="4">Belongs to the RTC4 family.</text>
</comment>
<evidence type="ECO:0000256" key="6">
    <source>
        <dbReference type="ARBA" id="ARBA00022490"/>
    </source>
</evidence>
<feature type="compositionally biased region" description="Polar residues" evidence="8">
    <location>
        <begin position="65"/>
        <end position="101"/>
    </location>
</feature>
<protein>
    <recommendedName>
        <fullName evidence="5">Restriction of telomere capping protein 4</fullName>
    </recommendedName>
</protein>
<keyword evidence="6" id="KW-0963">Cytoplasm</keyword>
<dbReference type="GO" id="GO:0005737">
    <property type="term" value="C:cytoplasm"/>
    <property type="evidence" value="ECO:0007669"/>
    <property type="project" value="UniProtKB-SubCell"/>
</dbReference>
<dbReference type="Pfam" id="PF14474">
    <property type="entry name" value="RTC4"/>
    <property type="match status" value="1"/>
</dbReference>
<sequence>MSSNDAHKVVVEVQEVDLFREPDSEDDEYEKAQIKSPKFGPAVSEKGIPSSRPPSQEPHGGQKAKLSSNMTSRQSRSTLQRKSPSSDSNPGGQNSKRSSQEAAIESTGVKAAFGNYGTAKRSKRGPTATFSRKPTLRVPRSSQEEQSPRRPTKYALFKALKSESSDDDDDIIANPITKPAPGFKKIEMDFISSPENVRSAKLGFIKHEQVDESSLKGVHSDIPRFFQSGLDGSAGISRRMSPQANKFNIRSLPKNVEAEKKKPVMAFKNYDMEFANVVGDTLDADRERLQPATAIKVEKGLPYHLASCPICTKPVDKNHLNSLGRMSMEQQSRFCQNHQRGTAKEEWRVKGYPEIDWGALNSRVKHHHDFLQSVIMGEDSYFRRILDDKIECGKDRTLLKSTTNLTPGYYGSRGAQLITNNIMREFTRLLKERAVQDRVIMARGPVSFAQTVLVPEVTTLLIMEDMKVNEEKARQILGESAPLGEILHEEALDVVKKWERVEPEDEPDDGDEDIEYSCLAVSD</sequence>
<dbReference type="PANTHER" id="PTHR41391:SF1">
    <property type="entry name" value="RESTRICTION OF TELOMERE CAPPING PROTEIN 4"/>
    <property type="match status" value="1"/>
</dbReference>
<evidence type="ECO:0000256" key="3">
    <source>
        <dbReference type="ARBA" id="ARBA00004496"/>
    </source>
</evidence>
<comment type="function">
    <text evidence="1">May be involved in a process influencing telomere capping.</text>
</comment>
<keyword evidence="11" id="KW-1185">Reference proteome</keyword>
<evidence type="ECO:0000259" key="9">
    <source>
        <dbReference type="SMART" id="SM01312"/>
    </source>
</evidence>
<dbReference type="PANTHER" id="PTHR41391">
    <property type="entry name" value="RESTRICTION OF TELOMERE CAPPING PROTEIN 4"/>
    <property type="match status" value="1"/>
</dbReference>
<proteinExistence type="inferred from homology"/>
<dbReference type="Proteomes" id="UP000887226">
    <property type="component" value="Unassembled WGS sequence"/>
</dbReference>
<dbReference type="InterPro" id="IPR028094">
    <property type="entry name" value="RTC4_C"/>
</dbReference>
<feature type="domain" description="Restriction of telomere capping protein 4 C-terminal" evidence="9">
    <location>
        <begin position="374"/>
        <end position="490"/>
    </location>
</feature>
<dbReference type="SMART" id="SM01312">
    <property type="entry name" value="RTC4"/>
    <property type="match status" value="1"/>
</dbReference>
<reference evidence="10" key="1">
    <citation type="journal article" date="2021" name="IMA Fungus">
        <title>Genomic characterization of three marine fungi, including Emericellopsis atlantica sp. nov. with signatures of a generalist lifestyle and marine biomass degradation.</title>
        <authorList>
            <person name="Hagestad O.C."/>
            <person name="Hou L."/>
            <person name="Andersen J.H."/>
            <person name="Hansen E.H."/>
            <person name="Altermark B."/>
            <person name="Li C."/>
            <person name="Kuhnert E."/>
            <person name="Cox R.J."/>
            <person name="Crous P.W."/>
            <person name="Spatafora J.W."/>
            <person name="Lail K."/>
            <person name="Amirebrahimi M."/>
            <person name="Lipzen A."/>
            <person name="Pangilinan J."/>
            <person name="Andreopoulos W."/>
            <person name="Hayes R.D."/>
            <person name="Ng V."/>
            <person name="Grigoriev I.V."/>
            <person name="Jackson S.A."/>
            <person name="Sutton T.D.S."/>
            <person name="Dobson A.D.W."/>
            <person name="Rama T."/>
        </authorList>
    </citation>
    <scope>NUCLEOTIDE SEQUENCE</scope>
    <source>
        <strain evidence="10">TRa3180A</strain>
    </source>
</reference>
<organism evidence="10 11">
    <name type="scientific">Calycina marina</name>
    <dbReference type="NCBI Taxonomy" id="1763456"/>
    <lineage>
        <taxon>Eukaryota</taxon>
        <taxon>Fungi</taxon>
        <taxon>Dikarya</taxon>
        <taxon>Ascomycota</taxon>
        <taxon>Pezizomycotina</taxon>
        <taxon>Leotiomycetes</taxon>
        <taxon>Helotiales</taxon>
        <taxon>Pezizellaceae</taxon>
        <taxon>Calycina</taxon>
    </lineage>
</organism>
<feature type="compositionally biased region" description="Basic and acidic residues" evidence="8">
    <location>
        <begin position="1"/>
        <end position="10"/>
    </location>
</feature>
<evidence type="ECO:0000256" key="7">
    <source>
        <dbReference type="ARBA" id="ARBA00023242"/>
    </source>
</evidence>
<evidence type="ECO:0000256" key="1">
    <source>
        <dbReference type="ARBA" id="ARBA00002738"/>
    </source>
</evidence>
<evidence type="ECO:0000256" key="8">
    <source>
        <dbReference type="SAM" id="MobiDB-lite"/>
    </source>
</evidence>
<gene>
    <name evidence="10" type="ORF">BJ878DRAFT_543726</name>
</gene>
<comment type="caution">
    <text evidence="10">The sequence shown here is derived from an EMBL/GenBank/DDBJ whole genome shotgun (WGS) entry which is preliminary data.</text>
</comment>
<accession>A0A9P8CDQ4</accession>
<dbReference type="AlphaFoldDB" id="A0A9P8CDQ4"/>
<evidence type="ECO:0000313" key="10">
    <source>
        <dbReference type="EMBL" id="KAG9242982.1"/>
    </source>
</evidence>
<dbReference type="OrthoDB" id="128308at2759"/>
<evidence type="ECO:0000256" key="4">
    <source>
        <dbReference type="ARBA" id="ARBA00009461"/>
    </source>
</evidence>
<dbReference type="InterPro" id="IPR039024">
    <property type="entry name" value="RTC4"/>
</dbReference>
<feature type="region of interest" description="Disordered" evidence="8">
    <location>
        <begin position="1"/>
        <end position="154"/>
    </location>
</feature>
<dbReference type="GO" id="GO:0005634">
    <property type="term" value="C:nucleus"/>
    <property type="evidence" value="ECO:0007669"/>
    <property type="project" value="UniProtKB-SubCell"/>
</dbReference>
<comment type="subcellular location">
    <subcellularLocation>
        <location evidence="3">Cytoplasm</location>
    </subcellularLocation>
    <subcellularLocation>
        <location evidence="2">Nucleus</location>
    </subcellularLocation>
</comment>
<feature type="region of interest" description="Disordered" evidence="8">
    <location>
        <begin position="499"/>
        <end position="523"/>
    </location>
</feature>
<name>A0A9P8CDQ4_9HELO</name>
<evidence type="ECO:0000256" key="2">
    <source>
        <dbReference type="ARBA" id="ARBA00004123"/>
    </source>
</evidence>
<evidence type="ECO:0000256" key="5">
    <source>
        <dbReference type="ARBA" id="ARBA00015162"/>
    </source>
</evidence>
<feature type="compositionally biased region" description="Acidic residues" evidence="8">
    <location>
        <begin position="502"/>
        <end position="515"/>
    </location>
</feature>